<feature type="non-terminal residue" evidence="1">
    <location>
        <position position="1"/>
    </location>
</feature>
<reference evidence="1" key="1">
    <citation type="submission" date="2018-05" db="EMBL/GenBank/DDBJ databases">
        <authorList>
            <person name="Lanie J.A."/>
            <person name="Ng W.-L."/>
            <person name="Kazmierczak K.M."/>
            <person name="Andrzejewski T.M."/>
            <person name="Davidsen T.M."/>
            <person name="Wayne K.J."/>
            <person name="Tettelin H."/>
            <person name="Glass J.I."/>
            <person name="Rusch D."/>
            <person name="Podicherti R."/>
            <person name="Tsui H.-C.T."/>
            <person name="Winkler M.E."/>
        </authorList>
    </citation>
    <scope>NUCLEOTIDE SEQUENCE</scope>
</reference>
<name>A0A382DJZ5_9ZZZZ</name>
<gene>
    <name evidence="1" type="ORF">METZ01_LOCUS190791</name>
</gene>
<dbReference type="AlphaFoldDB" id="A0A382DJZ5"/>
<dbReference type="EMBL" id="UINC01039447">
    <property type="protein sequence ID" value="SVB37937.1"/>
    <property type="molecule type" value="Genomic_DNA"/>
</dbReference>
<sequence>VIKVIANYSPLIYLTLYTNGLKMKKLILLITLFSILIPRELMLKTDDALSARNAHHSSQGINVDRQNNIINNDSSREDIPLFEWDFEGDTWNADSGWELTETSYNSETHSYLSPNTAATLNASWNLTSDIVALPALGDGEIMRFKFWLYGDMPDTDGDNDSYLDDYYQLSIMDLEALSWHASADAPNADGSAYWCSDEAIGPNGGYLDEWM</sequence>
<proteinExistence type="predicted"/>
<organism evidence="1">
    <name type="scientific">marine metagenome</name>
    <dbReference type="NCBI Taxonomy" id="408172"/>
    <lineage>
        <taxon>unclassified sequences</taxon>
        <taxon>metagenomes</taxon>
        <taxon>ecological metagenomes</taxon>
    </lineage>
</organism>
<evidence type="ECO:0000313" key="1">
    <source>
        <dbReference type="EMBL" id="SVB37937.1"/>
    </source>
</evidence>
<accession>A0A382DJZ5</accession>
<feature type="non-terminal residue" evidence="1">
    <location>
        <position position="211"/>
    </location>
</feature>
<protein>
    <submittedName>
        <fullName evidence="1">Uncharacterized protein</fullName>
    </submittedName>
</protein>